<gene>
    <name evidence="2" type="ORF">ACFYKT_06070</name>
</gene>
<evidence type="ECO:0000313" key="2">
    <source>
        <dbReference type="EMBL" id="MFE8695932.1"/>
    </source>
</evidence>
<reference evidence="2 3" key="1">
    <citation type="submission" date="2024-08" db="EMBL/GenBank/DDBJ databases">
        <title>Two novel Cytobacillus novel species.</title>
        <authorList>
            <person name="Liu G."/>
        </authorList>
    </citation>
    <scope>NUCLEOTIDE SEQUENCE [LARGE SCALE GENOMIC DNA]</scope>
    <source>
        <strain evidence="2 3">FJAT-53684</strain>
    </source>
</reference>
<dbReference type="NCBIfam" id="NF041644">
    <property type="entry name" value="CBO0543_fam"/>
    <property type="match status" value="1"/>
</dbReference>
<evidence type="ECO:0000313" key="3">
    <source>
        <dbReference type="Proteomes" id="UP001601058"/>
    </source>
</evidence>
<dbReference type="EMBL" id="JBIACJ010000002">
    <property type="protein sequence ID" value="MFE8695932.1"/>
    <property type="molecule type" value="Genomic_DNA"/>
</dbReference>
<accession>A0ABW6JX26</accession>
<keyword evidence="1" id="KW-1133">Transmembrane helix</keyword>
<comment type="caution">
    <text evidence="2">The sequence shown here is derived from an EMBL/GenBank/DDBJ whole genome shotgun (WGS) entry which is preliminary data.</text>
</comment>
<keyword evidence="1" id="KW-0812">Transmembrane</keyword>
<dbReference type="InterPro" id="IPR048147">
    <property type="entry name" value="CBO0543-like"/>
</dbReference>
<dbReference type="Proteomes" id="UP001601058">
    <property type="component" value="Unassembled WGS sequence"/>
</dbReference>
<proteinExistence type="predicted"/>
<keyword evidence="3" id="KW-1185">Reference proteome</keyword>
<dbReference type="RefSeq" id="WP_389216883.1">
    <property type="nucleotide sequence ID" value="NZ_JBIACJ010000002.1"/>
</dbReference>
<protein>
    <submittedName>
        <fullName evidence="2">CBO0543 family protein</fullName>
    </submittedName>
</protein>
<name>A0ABW6JX26_9BACI</name>
<evidence type="ECO:0000256" key="1">
    <source>
        <dbReference type="SAM" id="Phobius"/>
    </source>
</evidence>
<feature type="transmembrane region" description="Helical" evidence="1">
    <location>
        <begin position="100"/>
        <end position="118"/>
    </location>
</feature>
<feature type="transmembrane region" description="Helical" evidence="1">
    <location>
        <begin position="133"/>
        <end position="154"/>
    </location>
</feature>
<keyword evidence="1" id="KW-0472">Membrane</keyword>
<sequence>MNRNKNKSVLFLSVSTLIGLLLLPAAILKKSFKDWIIVYLVSIIGNSYADKYLVSKGYLKYKIRPFPKTFNIHLPFDYVLYPLILLYYNQWTLHSKPIGILFKLFPFAIPLIFIETFAEKKTNLITWKKGWTWYHSFISLIIKLLVCRGIIAIIRKINDEKLSIN</sequence>
<organism evidence="2 3">
    <name type="scientific">Cytobacillus mangrovibacter</name>
    <dbReference type="NCBI Taxonomy" id="3299024"/>
    <lineage>
        <taxon>Bacteria</taxon>
        <taxon>Bacillati</taxon>
        <taxon>Bacillota</taxon>
        <taxon>Bacilli</taxon>
        <taxon>Bacillales</taxon>
        <taxon>Bacillaceae</taxon>
        <taxon>Cytobacillus</taxon>
    </lineage>
</organism>